<dbReference type="GO" id="GO:0005634">
    <property type="term" value="C:nucleus"/>
    <property type="evidence" value="ECO:0007669"/>
    <property type="project" value="UniProtKB-SubCell"/>
</dbReference>
<comment type="similarity">
    <text evidence="3">Belongs to the PHAX family.</text>
</comment>
<keyword evidence="7" id="KW-0694">RNA-binding</keyword>
<evidence type="ECO:0000313" key="12">
    <source>
        <dbReference type="EnsemblMetazoa" id="Aqu2.1.33413_001"/>
    </source>
</evidence>
<keyword evidence="6" id="KW-0963">Cytoplasm</keyword>
<reference evidence="12" key="2">
    <citation type="submission" date="2017-05" db="UniProtKB">
        <authorList>
            <consortium name="EnsemblMetazoa"/>
        </authorList>
    </citation>
    <scope>IDENTIFICATION</scope>
</reference>
<name>A0A1X7V062_AMPQE</name>
<keyword evidence="9" id="KW-0539">Nucleus</keyword>
<keyword evidence="5" id="KW-0813">Transport</keyword>
<proteinExistence type="inferred from homology"/>
<dbReference type="InterPro" id="IPR038092">
    <property type="entry name" value="PHAX_RNA-binding_sf"/>
</dbReference>
<feature type="domain" description="Phosphorylated adapter RNA export protein RNA-binding" evidence="11">
    <location>
        <begin position="31"/>
        <end position="108"/>
    </location>
</feature>
<dbReference type="GO" id="GO:0005737">
    <property type="term" value="C:cytoplasm"/>
    <property type="evidence" value="ECO:0007669"/>
    <property type="project" value="UniProtKB-SubCell"/>
</dbReference>
<evidence type="ECO:0000256" key="6">
    <source>
        <dbReference type="ARBA" id="ARBA00022490"/>
    </source>
</evidence>
<evidence type="ECO:0000256" key="7">
    <source>
        <dbReference type="ARBA" id="ARBA00022884"/>
    </source>
</evidence>
<dbReference type="GO" id="GO:0006408">
    <property type="term" value="P:snRNA export from nucleus"/>
    <property type="evidence" value="ECO:0007669"/>
    <property type="project" value="InterPro"/>
</dbReference>
<dbReference type="Pfam" id="PF10258">
    <property type="entry name" value="PHAX_RNA-bd"/>
    <property type="match status" value="1"/>
</dbReference>
<dbReference type="AlphaFoldDB" id="A0A1X7V062"/>
<evidence type="ECO:0000256" key="2">
    <source>
        <dbReference type="ARBA" id="ARBA00004496"/>
    </source>
</evidence>
<dbReference type="STRING" id="400682.A0A1X7V062"/>
<dbReference type="InterPro" id="IPR039047">
    <property type="entry name" value="PHAX"/>
</dbReference>
<evidence type="ECO:0000313" key="13">
    <source>
        <dbReference type="Proteomes" id="UP000007879"/>
    </source>
</evidence>
<evidence type="ECO:0000256" key="10">
    <source>
        <dbReference type="ARBA" id="ARBA00030834"/>
    </source>
</evidence>
<dbReference type="InterPro" id="IPR019385">
    <property type="entry name" value="PHAX_RNA-binding_domain"/>
</dbReference>
<dbReference type="GO" id="GO:0003723">
    <property type="term" value="F:RNA binding"/>
    <property type="evidence" value="ECO:0007669"/>
    <property type="project" value="UniProtKB-KW"/>
</dbReference>
<keyword evidence="8" id="KW-0653">Protein transport</keyword>
<dbReference type="KEGG" id="aqu:105312545"/>
<dbReference type="InParanoid" id="A0A1X7V062"/>
<dbReference type="eggNOG" id="KOG3948">
    <property type="taxonomic scope" value="Eukaryota"/>
</dbReference>
<evidence type="ECO:0000256" key="8">
    <source>
        <dbReference type="ARBA" id="ARBA00022927"/>
    </source>
</evidence>
<dbReference type="EnsemblMetazoa" id="XM_011405280.1">
    <property type="protein sequence ID" value="XP_011403582.1"/>
    <property type="gene ID" value="LOC105312545"/>
</dbReference>
<reference evidence="13" key="1">
    <citation type="journal article" date="2010" name="Nature">
        <title>The Amphimedon queenslandica genome and the evolution of animal complexity.</title>
        <authorList>
            <person name="Srivastava M."/>
            <person name="Simakov O."/>
            <person name="Chapman J."/>
            <person name="Fahey B."/>
            <person name="Gauthier M.E."/>
            <person name="Mitros T."/>
            <person name="Richards G.S."/>
            <person name="Conaco C."/>
            <person name="Dacre M."/>
            <person name="Hellsten U."/>
            <person name="Larroux C."/>
            <person name="Putnam N.H."/>
            <person name="Stanke M."/>
            <person name="Adamska M."/>
            <person name="Darling A."/>
            <person name="Degnan S.M."/>
            <person name="Oakley T.H."/>
            <person name="Plachetzki D.C."/>
            <person name="Zhai Y."/>
            <person name="Adamski M."/>
            <person name="Calcino A."/>
            <person name="Cummins S.F."/>
            <person name="Goodstein D.M."/>
            <person name="Harris C."/>
            <person name="Jackson D.J."/>
            <person name="Leys S.P."/>
            <person name="Shu S."/>
            <person name="Woodcroft B.J."/>
            <person name="Vervoort M."/>
            <person name="Kosik K.S."/>
            <person name="Manning G."/>
            <person name="Degnan B.M."/>
            <person name="Rokhsar D.S."/>
        </authorList>
    </citation>
    <scope>NUCLEOTIDE SEQUENCE [LARGE SCALE GENOMIC DNA]</scope>
</reference>
<dbReference type="PANTHER" id="PTHR13135:SF0">
    <property type="entry name" value="PHOSPHORYLATED ADAPTER RNA EXPORT PROTEIN"/>
    <property type="match status" value="1"/>
</dbReference>
<organism evidence="12">
    <name type="scientific">Amphimedon queenslandica</name>
    <name type="common">Sponge</name>
    <dbReference type="NCBI Taxonomy" id="400682"/>
    <lineage>
        <taxon>Eukaryota</taxon>
        <taxon>Metazoa</taxon>
        <taxon>Porifera</taxon>
        <taxon>Demospongiae</taxon>
        <taxon>Heteroscleromorpha</taxon>
        <taxon>Haplosclerida</taxon>
        <taxon>Niphatidae</taxon>
        <taxon>Amphimedon</taxon>
    </lineage>
</organism>
<dbReference type="PANTHER" id="PTHR13135">
    <property type="entry name" value="CYTOSOLIC RESINIFERATOXIN BINDING PROTEIN RBP-26"/>
    <property type="match status" value="1"/>
</dbReference>
<dbReference type="Gene3D" id="1.10.10.1440">
    <property type="entry name" value="PHAX RNA-binding domain"/>
    <property type="match status" value="1"/>
</dbReference>
<evidence type="ECO:0000256" key="5">
    <source>
        <dbReference type="ARBA" id="ARBA00022448"/>
    </source>
</evidence>
<dbReference type="EnsemblMetazoa" id="Aqu2.1.33413_001">
    <property type="protein sequence ID" value="Aqu2.1.33413_001"/>
    <property type="gene ID" value="Aqu2.1.33413"/>
</dbReference>
<accession>A0A1X7V062</accession>
<evidence type="ECO:0000259" key="11">
    <source>
        <dbReference type="Pfam" id="PF10258"/>
    </source>
</evidence>
<gene>
    <name evidence="12" type="primary">105312545</name>
</gene>
<dbReference type="Proteomes" id="UP000007879">
    <property type="component" value="Unassembled WGS sequence"/>
</dbReference>
<evidence type="ECO:0000256" key="4">
    <source>
        <dbReference type="ARBA" id="ARBA00016856"/>
    </source>
</evidence>
<keyword evidence="13" id="KW-1185">Reference proteome</keyword>
<protein>
    <recommendedName>
        <fullName evidence="4">Phosphorylated adapter RNA export protein</fullName>
    </recommendedName>
    <alternativeName>
        <fullName evidence="10">RNA U small nuclear RNA export adapter protein</fullName>
    </alternativeName>
</protein>
<comment type="subcellular location">
    <subcellularLocation>
        <location evidence="2">Cytoplasm</location>
    </subcellularLocation>
    <subcellularLocation>
        <location evidence="1">Nucleus</location>
    </subcellularLocation>
</comment>
<evidence type="ECO:0000256" key="3">
    <source>
        <dbReference type="ARBA" id="ARBA00006094"/>
    </source>
</evidence>
<sequence length="178" mass="19682">MESGDRRKFPPALHCHKLSDISSSTSEDKAAAEIARCLKEPNYYVIHSTVKSLGVARAIELFNKTSKIQKQGGIATCDGDRKKSPGGVFLGLVKKEVTNKQKKLIFKRFRPKKKRSVTIKRNCNGVVSEDCGTNEELMETDQLPSSVSSGVKDRVKGDQFNDLETDLPDPGDYGITFC</sequence>
<evidence type="ECO:0000256" key="9">
    <source>
        <dbReference type="ARBA" id="ARBA00023242"/>
    </source>
</evidence>
<evidence type="ECO:0000256" key="1">
    <source>
        <dbReference type="ARBA" id="ARBA00004123"/>
    </source>
</evidence>
<dbReference type="GO" id="GO:0015031">
    <property type="term" value="P:protein transport"/>
    <property type="evidence" value="ECO:0007669"/>
    <property type="project" value="UniProtKB-KW"/>
</dbReference>
<dbReference type="OrthoDB" id="20573at2759"/>